<dbReference type="OrthoDB" id="32134at2"/>
<comment type="caution">
    <text evidence="2">The sequence shown here is derived from an EMBL/GenBank/DDBJ whole genome shotgun (WGS) entry which is preliminary data.</text>
</comment>
<dbReference type="InterPro" id="IPR013766">
    <property type="entry name" value="Thioredoxin_domain"/>
</dbReference>
<dbReference type="AlphaFoldDB" id="A0A5J5I9H2"/>
<dbReference type="SUPFAM" id="SSF52833">
    <property type="entry name" value="Thioredoxin-like"/>
    <property type="match status" value="1"/>
</dbReference>
<dbReference type="RefSeq" id="WP_150438079.1">
    <property type="nucleotide sequence ID" value="NZ_VYKL01000004.1"/>
</dbReference>
<sequence>MKKVLIFLAIIIVLFTGVAVLTNMQNSEKVEDNPYGKDTLHPETVALLEDENYQNIILPDELEQKLNDKEDMTVYYFQSTCPYCKEATPILSPLAEEMGIDLVQYNLLEFEQGWDDYGIQETPTIIQYKDGKEAARITGLTSEAEYRQWFLENSQEK</sequence>
<dbReference type="Proteomes" id="UP000326671">
    <property type="component" value="Unassembled WGS sequence"/>
</dbReference>
<feature type="domain" description="Thioredoxin" evidence="1">
    <location>
        <begin position="34"/>
        <end position="155"/>
    </location>
</feature>
<name>A0A5J5I9H2_9BACI</name>
<dbReference type="Gene3D" id="3.40.30.10">
    <property type="entry name" value="Glutaredoxin"/>
    <property type="match status" value="1"/>
</dbReference>
<dbReference type="CDD" id="cd02947">
    <property type="entry name" value="TRX_family"/>
    <property type="match status" value="1"/>
</dbReference>
<protein>
    <submittedName>
        <fullName evidence="2">Thioredoxin family protein</fullName>
    </submittedName>
</protein>
<evidence type="ECO:0000313" key="3">
    <source>
        <dbReference type="Proteomes" id="UP000326671"/>
    </source>
</evidence>
<dbReference type="EMBL" id="VYKL01000004">
    <property type="protein sequence ID" value="KAA9031613.1"/>
    <property type="molecule type" value="Genomic_DNA"/>
</dbReference>
<dbReference type="Pfam" id="PF00085">
    <property type="entry name" value="Thioredoxin"/>
    <property type="match status" value="1"/>
</dbReference>
<evidence type="ECO:0000313" key="2">
    <source>
        <dbReference type="EMBL" id="KAA9031613.1"/>
    </source>
</evidence>
<reference evidence="2 3" key="1">
    <citation type="submission" date="2019-09" db="EMBL/GenBank/DDBJ databases">
        <title>Whole genome sequences of isolates from the Mars Exploration Rovers.</title>
        <authorList>
            <person name="Seuylemezian A."/>
            <person name="Vaishampayan P."/>
        </authorList>
    </citation>
    <scope>NUCLEOTIDE SEQUENCE [LARGE SCALE GENOMIC DNA]</scope>
    <source>
        <strain evidence="2 3">MER_TA_151</strain>
    </source>
</reference>
<evidence type="ECO:0000259" key="1">
    <source>
        <dbReference type="PROSITE" id="PS51352"/>
    </source>
</evidence>
<dbReference type="PROSITE" id="PS51352">
    <property type="entry name" value="THIOREDOXIN_2"/>
    <property type="match status" value="1"/>
</dbReference>
<keyword evidence="3" id="KW-1185">Reference proteome</keyword>
<organism evidence="2 3">
    <name type="scientific">Niallia endozanthoxylica</name>
    <dbReference type="NCBI Taxonomy" id="2036016"/>
    <lineage>
        <taxon>Bacteria</taxon>
        <taxon>Bacillati</taxon>
        <taxon>Bacillota</taxon>
        <taxon>Bacilli</taxon>
        <taxon>Bacillales</taxon>
        <taxon>Bacillaceae</taxon>
        <taxon>Niallia</taxon>
    </lineage>
</organism>
<accession>A0A5J5I9H2</accession>
<gene>
    <name evidence="2" type="ORF">F4V44_00785</name>
</gene>
<proteinExistence type="predicted"/>
<dbReference type="InterPro" id="IPR036249">
    <property type="entry name" value="Thioredoxin-like_sf"/>
</dbReference>